<accession>A0A812TFB6</accession>
<dbReference type="PANTHER" id="PTHR13617">
    <property type="entry name" value="PROTEIN ABHD18"/>
    <property type="match status" value="1"/>
</dbReference>
<dbReference type="InterPro" id="IPR019149">
    <property type="entry name" value="ABHD18"/>
</dbReference>
<name>A0A812TFB6_9DINO</name>
<dbReference type="OrthoDB" id="9987145at2759"/>
<proteinExistence type="predicted"/>
<comment type="caution">
    <text evidence="1">The sequence shown here is derived from an EMBL/GenBank/DDBJ whole genome shotgun (WGS) entry which is preliminary data.</text>
</comment>
<evidence type="ECO:0000313" key="1">
    <source>
        <dbReference type="EMBL" id="CAE7524228.1"/>
    </source>
</evidence>
<organism evidence="1 2">
    <name type="scientific">Symbiodinium natans</name>
    <dbReference type="NCBI Taxonomy" id="878477"/>
    <lineage>
        <taxon>Eukaryota</taxon>
        <taxon>Sar</taxon>
        <taxon>Alveolata</taxon>
        <taxon>Dinophyceae</taxon>
        <taxon>Suessiales</taxon>
        <taxon>Symbiodiniaceae</taxon>
        <taxon>Symbiodinium</taxon>
    </lineage>
</organism>
<gene>
    <name evidence="1" type="primary">Abhd18</name>
    <name evidence="1" type="ORF">SNAT2548_LOCUS29343</name>
</gene>
<dbReference type="AlphaFoldDB" id="A0A812TFB6"/>
<evidence type="ECO:0000313" key="2">
    <source>
        <dbReference type="Proteomes" id="UP000604046"/>
    </source>
</evidence>
<keyword evidence="2" id="KW-1185">Reference proteome</keyword>
<dbReference type="EMBL" id="CAJNDS010002553">
    <property type="protein sequence ID" value="CAE7524228.1"/>
    <property type="molecule type" value="Genomic_DNA"/>
</dbReference>
<dbReference type="SUPFAM" id="SSF53474">
    <property type="entry name" value="alpha/beta-Hydrolases"/>
    <property type="match status" value="1"/>
</dbReference>
<dbReference type="Pfam" id="PF09752">
    <property type="entry name" value="ABHD18"/>
    <property type="match status" value="1"/>
</dbReference>
<dbReference type="Proteomes" id="UP000604046">
    <property type="component" value="Unassembled WGS sequence"/>
</dbReference>
<dbReference type="InterPro" id="IPR029058">
    <property type="entry name" value="AB_hydrolase_fold"/>
</dbReference>
<reference evidence="1" key="1">
    <citation type="submission" date="2021-02" db="EMBL/GenBank/DDBJ databases">
        <authorList>
            <person name="Dougan E. K."/>
            <person name="Rhodes N."/>
            <person name="Thang M."/>
            <person name="Chan C."/>
        </authorList>
    </citation>
    <scope>NUCLEOTIDE SEQUENCE</scope>
</reference>
<dbReference type="Gene3D" id="3.40.50.1820">
    <property type="entry name" value="alpha/beta hydrolase"/>
    <property type="match status" value="1"/>
</dbReference>
<dbReference type="PANTHER" id="PTHR13617:SF14">
    <property type="entry name" value="PROTEIN ABHD18"/>
    <property type="match status" value="1"/>
</dbReference>
<sequence>MWSGFSWALGALDNAYTLTHLRPQRPRFFADGWGDLEAAEAAQSELFQRTPGAPPSLRWAEARGNVCGATFRSPQAGRLPEEAQDAHFLFVSPQEEGKAKIRPWEATRDPSDVERPSAIVVLLPATGEETADARAALAQELAKTSMCSLILTAPLYGDRKPKNQQMHYIRSVGMYLEQSTAIVEEAALAVRWCVHAWPGVPICVSGYSWGGAMTCLTAILASRWEPSAQVLAVPYAGSATPAVLVDGLLQDDIQWSSLADGEPFQETRDRLLQVLLKTHLSKIIESVEGQEDAGTQGKIAGLHAVSFENDAFVKPEYGEELFALTSRCCKPSARRELAWQPGGHVYAFLARRRVQVPAIQQACAGLAASRL</sequence>
<protein>
    <submittedName>
        <fullName evidence="1">Abhd18 protein</fullName>
    </submittedName>
</protein>